<dbReference type="AlphaFoldDB" id="A0ABD3NRD6"/>
<accession>A0ABD3NRD6</accession>
<organism evidence="2 3">
    <name type="scientific">Cyclotella atomus</name>
    <dbReference type="NCBI Taxonomy" id="382360"/>
    <lineage>
        <taxon>Eukaryota</taxon>
        <taxon>Sar</taxon>
        <taxon>Stramenopiles</taxon>
        <taxon>Ochrophyta</taxon>
        <taxon>Bacillariophyta</taxon>
        <taxon>Coscinodiscophyceae</taxon>
        <taxon>Thalassiosirophycidae</taxon>
        <taxon>Stephanodiscales</taxon>
        <taxon>Stephanodiscaceae</taxon>
        <taxon>Cyclotella</taxon>
    </lineage>
</organism>
<feature type="region of interest" description="Disordered" evidence="1">
    <location>
        <begin position="402"/>
        <end position="423"/>
    </location>
</feature>
<feature type="region of interest" description="Disordered" evidence="1">
    <location>
        <begin position="359"/>
        <end position="379"/>
    </location>
</feature>
<feature type="region of interest" description="Disordered" evidence="1">
    <location>
        <begin position="1"/>
        <end position="47"/>
    </location>
</feature>
<feature type="region of interest" description="Disordered" evidence="1">
    <location>
        <begin position="93"/>
        <end position="130"/>
    </location>
</feature>
<evidence type="ECO:0000313" key="3">
    <source>
        <dbReference type="Proteomes" id="UP001530400"/>
    </source>
</evidence>
<feature type="compositionally biased region" description="Acidic residues" evidence="1">
    <location>
        <begin position="264"/>
        <end position="274"/>
    </location>
</feature>
<reference evidence="2 3" key="1">
    <citation type="submission" date="2024-10" db="EMBL/GenBank/DDBJ databases">
        <title>Updated reference genomes for cyclostephanoid diatoms.</title>
        <authorList>
            <person name="Roberts W.R."/>
            <person name="Alverson A.J."/>
        </authorList>
    </citation>
    <scope>NUCLEOTIDE SEQUENCE [LARGE SCALE GENOMIC DNA]</scope>
    <source>
        <strain evidence="2 3">AJA010-31</strain>
    </source>
</reference>
<evidence type="ECO:0000256" key="1">
    <source>
        <dbReference type="SAM" id="MobiDB-lite"/>
    </source>
</evidence>
<feature type="compositionally biased region" description="Basic residues" evidence="1">
    <location>
        <begin position="402"/>
        <end position="414"/>
    </location>
</feature>
<dbReference type="EMBL" id="JALLPJ020001010">
    <property type="protein sequence ID" value="KAL3778023.1"/>
    <property type="molecule type" value="Genomic_DNA"/>
</dbReference>
<sequence length="526" mass="58599">MKVLPSLLRKGKSPIFLKPRGDDNKPRASSSSRRRDGSFPTFGTAASSDDFIIKPRWNDAPAMPCPEPSTGCMLPSSTVDNMANTPPILPTISYPPLTEDPIPPNSLQSHYRCHSHHSSSQPEHDHDDDYDDNAYRGIQKYYSNTTCNSRHEYRKLYGSERPAGSFDYCNDANKPTLLDSSPVGVNQFESLTQFQGLKRDVSLLGLMSRRSSSSTSENSSLIMDEDDVSNGLGALEELTKSQEPDVYLDEDDTCDIEFSRASNDDDDEDYDSSETMDQVTVESATVMTSTSALGEDSTLAGGGGAAASSSLPTPEEEEDTAFFSEYCEYDTKADETVDLTAMYEIRKEIKVTTMQHGDLDTIDENDSHDDGSQLNDEGSVSSSYLFSLVDDGAEDLFRMKRRKRKARANRRSRRQQQQQGPLFSHSLMQEELHNDIIAAASQQQQQPQMNDDEYTASCHCPCSISFTKVKQDVKNTYMDATKAWNQVLYAFFVVEEDVVSGSVANKIRGAKFQERDQSKMSKSMLV</sequence>
<proteinExistence type="predicted"/>
<keyword evidence="3" id="KW-1185">Reference proteome</keyword>
<protein>
    <submittedName>
        <fullName evidence="2">Uncharacterized protein</fullName>
    </submittedName>
</protein>
<comment type="caution">
    <text evidence="2">The sequence shown here is derived from an EMBL/GenBank/DDBJ whole genome shotgun (WGS) entry which is preliminary data.</text>
</comment>
<feature type="region of interest" description="Disordered" evidence="1">
    <location>
        <begin position="292"/>
        <end position="316"/>
    </location>
</feature>
<feature type="region of interest" description="Disordered" evidence="1">
    <location>
        <begin position="256"/>
        <end position="277"/>
    </location>
</feature>
<evidence type="ECO:0000313" key="2">
    <source>
        <dbReference type="EMBL" id="KAL3778023.1"/>
    </source>
</evidence>
<dbReference type="Proteomes" id="UP001530400">
    <property type="component" value="Unassembled WGS sequence"/>
</dbReference>
<gene>
    <name evidence="2" type="ORF">ACHAWO_008746</name>
</gene>
<name>A0ABD3NRD6_9STRA</name>